<dbReference type="EMBL" id="BJHV01000001">
    <property type="protein sequence ID" value="GDY40412.1"/>
    <property type="molecule type" value="Genomic_DNA"/>
</dbReference>
<evidence type="ECO:0000256" key="1">
    <source>
        <dbReference type="SAM" id="MobiDB-lite"/>
    </source>
</evidence>
<accession>A0A4D4JX93</accession>
<feature type="region of interest" description="Disordered" evidence="1">
    <location>
        <begin position="29"/>
        <end position="50"/>
    </location>
</feature>
<keyword evidence="3" id="KW-1185">Reference proteome</keyword>
<dbReference type="AlphaFoldDB" id="A0A4D4JX93"/>
<reference evidence="2 3" key="1">
    <citation type="journal article" date="2020" name="Int. J. Syst. Evol. Microbiol.">
        <title>Reclassification of Streptomyces castelarensis and Streptomyces sporoclivatus as later heterotypic synonyms of Streptomyces antimycoticus.</title>
        <authorList>
            <person name="Komaki H."/>
            <person name="Tamura T."/>
        </authorList>
    </citation>
    <scope>NUCLEOTIDE SEQUENCE [LARGE SCALE GENOMIC DNA]</scope>
    <source>
        <strain evidence="2 3">NBRC 12839</strain>
    </source>
</reference>
<organism evidence="2 3">
    <name type="scientific">Streptomyces antimycoticus</name>
    <dbReference type="NCBI Taxonomy" id="68175"/>
    <lineage>
        <taxon>Bacteria</taxon>
        <taxon>Bacillati</taxon>
        <taxon>Actinomycetota</taxon>
        <taxon>Actinomycetes</taxon>
        <taxon>Kitasatosporales</taxon>
        <taxon>Streptomycetaceae</taxon>
        <taxon>Streptomyces</taxon>
        <taxon>Streptomyces violaceusniger group</taxon>
    </lineage>
</organism>
<proteinExistence type="predicted"/>
<evidence type="ECO:0000313" key="2">
    <source>
        <dbReference type="EMBL" id="GDY40412.1"/>
    </source>
</evidence>
<sequence length="50" mass="5057">MPMPVKAGFETVPRMMPVLVAAGSVIHTVDPGGSGDPTVRGAIRTGQVPA</sequence>
<evidence type="ECO:0000313" key="3">
    <source>
        <dbReference type="Proteomes" id="UP000299290"/>
    </source>
</evidence>
<gene>
    <name evidence="2" type="ORF">SANT12839_012940</name>
</gene>
<dbReference type="Proteomes" id="UP000299290">
    <property type="component" value="Unassembled WGS sequence"/>
</dbReference>
<name>A0A4D4JX93_9ACTN</name>
<protein>
    <submittedName>
        <fullName evidence="2">Uncharacterized protein</fullName>
    </submittedName>
</protein>
<comment type="caution">
    <text evidence="2">The sequence shown here is derived from an EMBL/GenBank/DDBJ whole genome shotgun (WGS) entry which is preliminary data.</text>
</comment>
<dbReference type="RefSeq" id="WP_162003799.1">
    <property type="nucleotide sequence ID" value="NZ_BJHV01000001.1"/>
</dbReference>